<feature type="compositionally biased region" description="Low complexity" evidence="1">
    <location>
        <begin position="21"/>
        <end position="84"/>
    </location>
</feature>
<comment type="caution">
    <text evidence="2">The sequence shown here is derived from an EMBL/GenBank/DDBJ whole genome shotgun (WGS) entry which is preliminary data.</text>
</comment>
<dbReference type="EMBL" id="JOKZ01000469">
    <property type="protein sequence ID" value="KKO98038.1"/>
    <property type="molecule type" value="Genomic_DNA"/>
</dbReference>
<proteinExistence type="predicted"/>
<name>A0A0F9ZY68_TRIHA</name>
<evidence type="ECO:0000313" key="3">
    <source>
        <dbReference type="Proteomes" id="UP000034112"/>
    </source>
</evidence>
<evidence type="ECO:0000313" key="2">
    <source>
        <dbReference type="EMBL" id="KKO98038.1"/>
    </source>
</evidence>
<sequence>MRETQREPQIDQFEDDSPNTFSGAFFGAFPSGAFPSASSGAPSIASPGASSGAPSRASSGAFPNMYRQPSASTSNATNPSSNPTFLQSRPPPVTAQSLLIDHHRVLHAMLERQNDLESDIQTLQDLRAR</sequence>
<reference evidence="3" key="1">
    <citation type="journal article" date="2015" name="Genome Announc.">
        <title>Draft whole-genome sequence of the biocontrol agent Trichoderma harzianum T6776.</title>
        <authorList>
            <person name="Baroncelli R."/>
            <person name="Piaggeschi G."/>
            <person name="Fiorini L."/>
            <person name="Bertolini E."/>
            <person name="Zapparata A."/>
            <person name="Pe M.E."/>
            <person name="Sarrocco S."/>
            <person name="Vannacci G."/>
        </authorList>
    </citation>
    <scope>NUCLEOTIDE SEQUENCE [LARGE SCALE GENOMIC DNA]</scope>
    <source>
        <strain evidence="3">T6776</strain>
    </source>
</reference>
<accession>A0A0F9ZY68</accession>
<protein>
    <submittedName>
        <fullName evidence="2">Uncharacterized protein</fullName>
    </submittedName>
</protein>
<organism evidence="2 3">
    <name type="scientific">Trichoderma harzianum</name>
    <name type="common">Hypocrea lixii</name>
    <dbReference type="NCBI Taxonomy" id="5544"/>
    <lineage>
        <taxon>Eukaryota</taxon>
        <taxon>Fungi</taxon>
        <taxon>Dikarya</taxon>
        <taxon>Ascomycota</taxon>
        <taxon>Pezizomycotina</taxon>
        <taxon>Sordariomycetes</taxon>
        <taxon>Hypocreomycetidae</taxon>
        <taxon>Hypocreales</taxon>
        <taxon>Hypocreaceae</taxon>
        <taxon>Trichoderma</taxon>
    </lineage>
</organism>
<gene>
    <name evidence="2" type="ORF">THAR02_09855</name>
</gene>
<dbReference type="AlphaFoldDB" id="A0A0F9ZY68"/>
<feature type="region of interest" description="Disordered" evidence="1">
    <location>
        <begin position="1"/>
        <end position="94"/>
    </location>
</feature>
<dbReference type="Proteomes" id="UP000034112">
    <property type="component" value="Unassembled WGS sequence"/>
</dbReference>
<evidence type="ECO:0000256" key="1">
    <source>
        <dbReference type="SAM" id="MobiDB-lite"/>
    </source>
</evidence>